<dbReference type="InterPro" id="IPR036179">
    <property type="entry name" value="Ig-like_dom_sf"/>
</dbReference>
<reference evidence="6 7" key="1">
    <citation type="submission" date="2013-05" db="EMBL/GenBank/DDBJ databases">
        <title>Draft genome of the parasitic nematode Anyclostoma ceylanicum.</title>
        <authorList>
            <person name="Mitreva M."/>
        </authorList>
    </citation>
    <scope>NUCLEOTIDE SEQUENCE [LARGE SCALE GENOMIC DNA]</scope>
</reference>
<keyword evidence="2" id="KW-1015">Disulfide bond</keyword>
<evidence type="ECO:0000256" key="4">
    <source>
        <dbReference type="SAM" id="MobiDB-lite"/>
    </source>
</evidence>
<dbReference type="InterPro" id="IPR003599">
    <property type="entry name" value="Ig_sub"/>
</dbReference>
<evidence type="ECO:0000256" key="1">
    <source>
        <dbReference type="ARBA" id="ARBA00022737"/>
    </source>
</evidence>
<feature type="domain" description="Ig-like" evidence="5">
    <location>
        <begin position="263"/>
        <end position="340"/>
    </location>
</feature>
<keyword evidence="3" id="KW-0393">Immunoglobulin domain</keyword>
<feature type="domain" description="Ig-like" evidence="5">
    <location>
        <begin position="17"/>
        <end position="105"/>
    </location>
</feature>
<evidence type="ECO:0000313" key="7">
    <source>
        <dbReference type="Proteomes" id="UP000054495"/>
    </source>
</evidence>
<dbReference type="FunFam" id="2.60.40.10:FF:000612">
    <property type="entry name" value="palladin isoform X1"/>
    <property type="match status" value="1"/>
</dbReference>
<dbReference type="PANTHER" id="PTHR47633">
    <property type="entry name" value="IMMUNOGLOBULIN"/>
    <property type="match status" value="1"/>
</dbReference>
<dbReference type="PANTHER" id="PTHR47633:SF16">
    <property type="entry name" value="CAVP-TARGET PROTEIN-LIKE"/>
    <property type="match status" value="1"/>
</dbReference>
<dbReference type="InterPro" id="IPR013783">
    <property type="entry name" value="Ig-like_fold"/>
</dbReference>
<organism evidence="6 7">
    <name type="scientific">Ancylostoma ceylanicum</name>
    <dbReference type="NCBI Taxonomy" id="53326"/>
    <lineage>
        <taxon>Eukaryota</taxon>
        <taxon>Metazoa</taxon>
        <taxon>Ecdysozoa</taxon>
        <taxon>Nematoda</taxon>
        <taxon>Chromadorea</taxon>
        <taxon>Rhabditida</taxon>
        <taxon>Rhabditina</taxon>
        <taxon>Rhabditomorpha</taxon>
        <taxon>Strongyloidea</taxon>
        <taxon>Ancylostomatidae</taxon>
        <taxon>Ancylostomatinae</taxon>
        <taxon>Ancylostoma</taxon>
    </lineage>
</organism>
<dbReference type="InterPro" id="IPR003598">
    <property type="entry name" value="Ig_sub2"/>
</dbReference>
<dbReference type="InterPro" id="IPR007110">
    <property type="entry name" value="Ig-like_dom"/>
</dbReference>
<feature type="compositionally biased region" description="Polar residues" evidence="4">
    <location>
        <begin position="207"/>
        <end position="217"/>
    </location>
</feature>
<evidence type="ECO:0000256" key="2">
    <source>
        <dbReference type="ARBA" id="ARBA00023157"/>
    </source>
</evidence>
<dbReference type="AlphaFoldDB" id="A0A0D6LWB1"/>
<evidence type="ECO:0000256" key="3">
    <source>
        <dbReference type="ARBA" id="ARBA00023319"/>
    </source>
</evidence>
<dbReference type="PROSITE" id="PS50835">
    <property type="entry name" value="IG_LIKE"/>
    <property type="match status" value="2"/>
</dbReference>
<keyword evidence="1" id="KW-0677">Repeat</keyword>
<keyword evidence="7" id="KW-1185">Reference proteome</keyword>
<protein>
    <submittedName>
        <fullName evidence="6">Immunoglobulin I-set domain protein</fullName>
    </submittedName>
</protein>
<dbReference type="SMART" id="SM00408">
    <property type="entry name" value="IGc2"/>
    <property type="match status" value="2"/>
</dbReference>
<dbReference type="EMBL" id="KE125080">
    <property type="protein sequence ID" value="EPB71917.1"/>
    <property type="molecule type" value="Genomic_DNA"/>
</dbReference>
<feature type="compositionally biased region" description="Polar residues" evidence="4">
    <location>
        <begin position="226"/>
        <end position="236"/>
    </location>
</feature>
<dbReference type="SMART" id="SM00409">
    <property type="entry name" value="IG"/>
    <property type="match status" value="2"/>
</dbReference>
<dbReference type="SUPFAM" id="SSF48726">
    <property type="entry name" value="Immunoglobulin"/>
    <property type="match status" value="3"/>
</dbReference>
<name>A0A0D6LWB1_9BILA</name>
<gene>
    <name evidence="6" type="ORF">ANCCEY_08993</name>
</gene>
<dbReference type="FunFam" id="2.60.40.10:FF:000032">
    <property type="entry name" value="palladin isoform X1"/>
    <property type="match status" value="1"/>
</dbReference>
<dbReference type="GO" id="GO:0004672">
    <property type="term" value="F:protein kinase activity"/>
    <property type="evidence" value="ECO:0007669"/>
    <property type="project" value="TreeGrafter"/>
</dbReference>
<evidence type="ECO:0000313" key="6">
    <source>
        <dbReference type="EMBL" id="EPB71917.1"/>
    </source>
</evidence>
<dbReference type="InterPro" id="IPR013098">
    <property type="entry name" value="Ig_I-set"/>
</dbReference>
<dbReference type="Gene3D" id="2.60.40.10">
    <property type="entry name" value="Immunoglobulins"/>
    <property type="match status" value="3"/>
</dbReference>
<accession>A0A0D6LWB1</accession>
<evidence type="ECO:0000259" key="5">
    <source>
        <dbReference type="PROSITE" id="PS50835"/>
    </source>
</evidence>
<sequence>MPFKQPLGERADENRVPPTFIRPLADKRAVVGERVVLQCQLDGHPVPVVKWLKDGHNVSNCPDYEFEEDGLHHRLIISQVQGADSGRFTAQAANAAGLRQSTCILIVAPAPTPIPGGKHMMVYSPAPPQTPVGPSAPIFLKELRHQPLKPGGIMVMEARVAGVPHPQVEWLKNGKPLQNYRLLLAKEQYDRWFAEEQTRLTRDRRQAQQGRPSSVAQKQMMKQGYAHSTDQDSTADTPWGISESETEPELASLDSKGAPGSRPIVRTPPRGLRLTEGTDAILQSHIVGNPKPRIYWLFNGAPIRMSGSRIQMTYRGSLAVLKLSMVTPDDSGEYTVVAENAFGKSCHINLHQILGKATNHSVKKLWMRLLH</sequence>
<proteinExistence type="predicted"/>
<dbReference type="Pfam" id="PF07679">
    <property type="entry name" value="I-set"/>
    <property type="match status" value="3"/>
</dbReference>
<dbReference type="Proteomes" id="UP000054495">
    <property type="component" value="Unassembled WGS sequence"/>
</dbReference>
<feature type="region of interest" description="Disordered" evidence="4">
    <location>
        <begin position="200"/>
        <end position="271"/>
    </location>
</feature>